<evidence type="ECO:0000256" key="1">
    <source>
        <dbReference type="SAM" id="Phobius"/>
    </source>
</evidence>
<dbReference type="Proteomes" id="UP000283805">
    <property type="component" value="Unassembled WGS sequence"/>
</dbReference>
<protein>
    <submittedName>
        <fullName evidence="2">Putative membrane protein</fullName>
    </submittedName>
</protein>
<reference evidence="2 3" key="1">
    <citation type="submission" date="2018-09" db="EMBL/GenBank/DDBJ databases">
        <title>Genomic Encyclopedia of Archaeal and Bacterial Type Strains, Phase II (KMG-II): from individual species to whole genera.</title>
        <authorList>
            <person name="Goeker M."/>
        </authorList>
    </citation>
    <scope>NUCLEOTIDE SEQUENCE [LARGE SCALE GENOMIC DNA]</scope>
    <source>
        <strain evidence="2 3">DSM 13151</strain>
    </source>
</reference>
<gene>
    <name evidence="2" type="ORF">ATJ93_0215</name>
</gene>
<evidence type="ECO:0000313" key="3">
    <source>
        <dbReference type="Proteomes" id="UP000283805"/>
    </source>
</evidence>
<evidence type="ECO:0000313" key="2">
    <source>
        <dbReference type="EMBL" id="RKD97231.1"/>
    </source>
</evidence>
<dbReference type="EMBL" id="RAPO01000001">
    <property type="protein sequence ID" value="RKD97231.1"/>
    <property type="molecule type" value="Genomic_DNA"/>
</dbReference>
<organism evidence="2 3">
    <name type="scientific">Halopiger aswanensis</name>
    <dbReference type="NCBI Taxonomy" id="148449"/>
    <lineage>
        <taxon>Archaea</taxon>
        <taxon>Methanobacteriati</taxon>
        <taxon>Methanobacteriota</taxon>
        <taxon>Stenosarchaea group</taxon>
        <taxon>Halobacteria</taxon>
        <taxon>Halobacteriales</taxon>
        <taxon>Natrialbaceae</taxon>
        <taxon>Halopiger</taxon>
    </lineage>
</organism>
<comment type="caution">
    <text evidence="2">The sequence shown here is derived from an EMBL/GenBank/DDBJ whole genome shotgun (WGS) entry which is preliminary data.</text>
</comment>
<name>A0A3R7GXD6_9EURY</name>
<dbReference type="InterPro" id="IPR018719">
    <property type="entry name" value="DUF2243_membrane"/>
</dbReference>
<dbReference type="Pfam" id="PF10002">
    <property type="entry name" value="DUF2243"/>
    <property type="match status" value="1"/>
</dbReference>
<dbReference type="RefSeq" id="WP_120243879.1">
    <property type="nucleotide sequence ID" value="NZ_RAPO01000001.1"/>
</dbReference>
<sequence length="165" mass="18039">MATQRRRLRRRLLLAGGIIGFGFGAVLDVVIFHQILQTHHLLSGFYDPYTYDGVRTNVMFDGLFTAGTLTIGWIGIALLWRVVNGTDARLSTRALAGSIVVGAGVFNVFDGIVDHYVLDLHNVVHGTEAWNPHWVVVSVLLLALGALILRSANGTEQRTSTRSAD</sequence>
<keyword evidence="3" id="KW-1185">Reference proteome</keyword>
<dbReference type="AlphaFoldDB" id="A0A3R7GXD6"/>
<keyword evidence="1" id="KW-1133">Transmembrane helix</keyword>
<keyword evidence="1" id="KW-0812">Transmembrane</keyword>
<proteinExistence type="predicted"/>
<feature type="transmembrane region" description="Helical" evidence="1">
    <location>
        <begin position="63"/>
        <end position="83"/>
    </location>
</feature>
<dbReference type="OrthoDB" id="241278at2157"/>
<accession>A0A3R7GXD6</accession>
<feature type="transmembrane region" description="Helical" evidence="1">
    <location>
        <begin position="133"/>
        <end position="152"/>
    </location>
</feature>
<feature type="transmembrane region" description="Helical" evidence="1">
    <location>
        <begin position="95"/>
        <end position="113"/>
    </location>
</feature>
<feature type="transmembrane region" description="Helical" evidence="1">
    <location>
        <begin position="12"/>
        <end position="36"/>
    </location>
</feature>
<keyword evidence="1" id="KW-0472">Membrane</keyword>